<feature type="region of interest" description="Disordered" evidence="1">
    <location>
        <begin position="1"/>
        <end position="82"/>
    </location>
</feature>
<name>X8J980_9AGAM</name>
<dbReference type="OrthoDB" id="3312852at2759"/>
<reference evidence="3" key="1">
    <citation type="journal article" date="2014" name="Genome Announc.">
        <title>Draft genome sequence of the plant-pathogenic soil fungus Rhizoctonia solani anastomosis group 3 strain Rhs1AP.</title>
        <authorList>
            <person name="Cubeta M.A."/>
            <person name="Thomas E."/>
            <person name="Dean R.A."/>
            <person name="Jabaji S."/>
            <person name="Neate S.M."/>
            <person name="Tavantzis S."/>
            <person name="Toda T."/>
            <person name="Vilgalys R."/>
            <person name="Bharathan N."/>
            <person name="Fedorova-Abrams N."/>
            <person name="Pakala S.B."/>
            <person name="Pakala S.M."/>
            <person name="Zafar N."/>
            <person name="Joardar V."/>
            <person name="Losada L."/>
            <person name="Nierman W.C."/>
        </authorList>
    </citation>
    <scope>NUCLEOTIDE SEQUENCE [LARGE SCALE GENOMIC DNA]</scope>
    <source>
        <strain evidence="3">AG-3</strain>
    </source>
</reference>
<dbReference type="AlphaFoldDB" id="X8J980"/>
<organism evidence="2 3">
    <name type="scientific">Rhizoctonia solani AG-3 Rhs1AP</name>
    <dbReference type="NCBI Taxonomy" id="1086054"/>
    <lineage>
        <taxon>Eukaryota</taxon>
        <taxon>Fungi</taxon>
        <taxon>Dikarya</taxon>
        <taxon>Basidiomycota</taxon>
        <taxon>Agaricomycotina</taxon>
        <taxon>Agaricomycetes</taxon>
        <taxon>Cantharellales</taxon>
        <taxon>Ceratobasidiaceae</taxon>
        <taxon>Rhizoctonia</taxon>
    </lineage>
</organism>
<accession>X8J980</accession>
<dbReference type="EMBL" id="JATN01000319">
    <property type="protein sequence ID" value="EUC60590.1"/>
    <property type="molecule type" value="Genomic_DNA"/>
</dbReference>
<dbReference type="Proteomes" id="UP000030108">
    <property type="component" value="Unassembled WGS sequence"/>
</dbReference>
<comment type="caution">
    <text evidence="2">The sequence shown here is derived from an EMBL/GenBank/DDBJ whole genome shotgun (WGS) entry which is preliminary data.</text>
</comment>
<evidence type="ECO:0000256" key="1">
    <source>
        <dbReference type="SAM" id="MobiDB-lite"/>
    </source>
</evidence>
<evidence type="ECO:0000313" key="3">
    <source>
        <dbReference type="Proteomes" id="UP000030108"/>
    </source>
</evidence>
<feature type="compositionally biased region" description="Polar residues" evidence="1">
    <location>
        <begin position="26"/>
        <end position="46"/>
    </location>
</feature>
<gene>
    <name evidence="2" type="ORF">RSOL_355110</name>
</gene>
<sequence length="82" mass="8715">MRSGRVYNPGHVLETPKRRTRKSKTSEQPVAPQTPTAHVSKTTGASGDSGLTPAEEPAEDSLVLQGKGEGKSVTWTADEAVR</sequence>
<evidence type="ECO:0000313" key="2">
    <source>
        <dbReference type="EMBL" id="EUC60590.1"/>
    </source>
</evidence>
<protein>
    <submittedName>
        <fullName evidence="2">Uncharacterized protein</fullName>
    </submittedName>
</protein>
<proteinExistence type="predicted"/>